<dbReference type="EMBL" id="CP131059">
    <property type="protein sequence ID" value="WNY23595.1"/>
    <property type="molecule type" value="Genomic_DNA"/>
</dbReference>
<gene>
    <name evidence="2" type="ORF">MmiHf6_09040</name>
</gene>
<proteinExistence type="predicted"/>
<feature type="region of interest" description="Disordered" evidence="1">
    <location>
        <begin position="1"/>
        <end position="56"/>
    </location>
</feature>
<dbReference type="AlphaFoldDB" id="A0AA96V1H0"/>
<dbReference type="Proteomes" id="UP001302978">
    <property type="component" value="Chromosome"/>
</dbReference>
<feature type="region of interest" description="Disordered" evidence="1">
    <location>
        <begin position="215"/>
        <end position="241"/>
    </location>
</feature>
<feature type="compositionally biased region" description="Basic and acidic residues" evidence="1">
    <location>
        <begin position="12"/>
        <end position="56"/>
    </location>
</feature>
<name>A0AA96V1H0_9EURY</name>
<feature type="compositionally biased region" description="Basic residues" evidence="1">
    <location>
        <begin position="1"/>
        <end position="11"/>
    </location>
</feature>
<accession>A0AA96V1H0</accession>
<protein>
    <submittedName>
        <fullName evidence="2">Uncharacterized protein</fullName>
    </submittedName>
</protein>
<reference evidence="2 3" key="1">
    <citation type="submission" date="2023-07" db="EMBL/GenBank/DDBJ databases">
        <title>Closed genoem sequence of Methanomicrococcus sp. Hf6.</title>
        <authorList>
            <person name="Poehlein A."/>
            <person name="Protasov E."/>
            <person name="Platt K."/>
            <person name="Reeh H."/>
            <person name="Daniel R."/>
            <person name="Brune A."/>
        </authorList>
    </citation>
    <scope>NUCLEOTIDE SEQUENCE [LARGE SCALE GENOMIC DNA]</scope>
    <source>
        <strain evidence="2 3">Hf6</strain>
    </source>
</reference>
<keyword evidence="3" id="KW-1185">Reference proteome</keyword>
<organism evidence="2 3">
    <name type="scientific">Methanimicrococcus hongohii</name>
    <dbReference type="NCBI Taxonomy" id="3028295"/>
    <lineage>
        <taxon>Archaea</taxon>
        <taxon>Methanobacteriati</taxon>
        <taxon>Methanobacteriota</taxon>
        <taxon>Stenosarchaea group</taxon>
        <taxon>Methanomicrobia</taxon>
        <taxon>Methanosarcinales</taxon>
        <taxon>Methanosarcinaceae</taxon>
        <taxon>Methanimicrococcus</taxon>
    </lineage>
</organism>
<evidence type="ECO:0000313" key="2">
    <source>
        <dbReference type="EMBL" id="WNY23595.1"/>
    </source>
</evidence>
<feature type="region of interest" description="Disordered" evidence="1">
    <location>
        <begin position="170"/>
        <end position="191"/>
    </location>
</feature>
<dbReference type="KEGG" id="mehf:MmiHf6_09040"/>
<evidence type="ECO:0000256" key="1">
    <source>
        <dbReference type="SAM" id="MobiDB-lite"/>
    </source>
</evidence>
<feature type="compositionally biased region" description="Basic and acidic residues" evidence="1">
    <location>
        <begin position="215"/>
        <end position="232"/>
    </location>
</feature>
<sequence>MKKMSKSKKSERKLSGRKLSERKLPKRKLPERNLPERNLSEKKMSEKKMSEKKIKADKIKADKNVFGKMNLSKEIQKRISSEKDPEIVMEKALENYYGGQKRRYENALQKEIDNNIIEIQRRHISDLKDQLESSNKNYEELMKTYQAYMLQVQPLVEAAQLQKAAELRLQEEKNAEPKDSKEYSNESKEKIKEEIKEEIKGEMREEIIEEIRKEKAAEDAKVEEIEKEKQNELKNSQASEPEIKTKKWYEFWK</sequence>
<evidence type="ECO:0000313" key="3">
    <source>
        <dbReference type="Proteomes" id="UP001302978"/>
    </source>
</evidence>